<accession>A0A344TGC3</accession>
<keyword evidence="2" id="KW-1185">Reference proteome</keyword>
<reference evidence="1 2" key="1">
    <citation type="submission" date="2018-07" db="EMBL/GenBank/DDBJ databases">
        <title>Genome sequencing of Runella.</title>
        <authorList>
            <person name="Baek M.-G."/>
            <person name="Yi H."/>
        </authorList>
    </citation>
    <scope>NUCLEOTIDE SEQUENCE [LARGE SCALE GENOMIC DNA]</scope>
    <source>
        <strain evidence="1 2">HYN0085</strain>
    </source>
</reference>
<name>A0A344TGC3_9BACT</name>
<proteinExistence type="predicted"/>
<dbReference type="AlphaFoldDB" id="A0A344TGC3"/>
<protein>
    <submittedName>
        <fullName evidence="1">Uncharacterized protein</fullName>
    </submittedName>
</protein>
<dbReference type="Proteomes" id="UP000251993">
    <property type="component" value="Chromosome"/>
</dbReference>
<sequence>MTKVTVSLLIKLQIYGVQKSIVTNGRFYFFHRHVTLGRRFWLGILQNCFSEKQIEIVPKIILNLWM</sequence>
<dbReference type="EMBL" id="CP030850">
    <property type="protein sequence ID" value="AXE17694.1"/>
    <property type="molecule type" value="Genomic_DNA"/>
</dbReference>
<dbReference type="KEGG" id="run:DR864_08070"/>
<evidence type="ECO:0000313" key="2">
    <source>
        <dbReference type="Proteomes" id="UP000251993"/>
    </source>
</evidence>
<evidence type="ECO:0000313" key="1">
    <source>
        <dbReference type="EMBL" id="AXE17694.1"/>
    </source>
</evidence>
<organism evidence="1 2">
    <name type="scientific">Runella rosea</name>
    <dbReference type="NCBI Taxonomy" id="2259595"/>
    <lineage>
        <taxon>Bacteria</taxon>
        <taxon>Pseudomonadati</taxon>
        <taxon>Bacteroidota</taxon>
        <taxon>Cytophagia</taxon>
        <taxon>Cytophagales</taxon>
        <taxon>Spirosomataceae</taxon>
        <taxon>Runella</taxon>
    </lineage>
</organism>
<gene>
    <name evidence="1" type="ORF">DR864_08070</name>
</gene>